<comment type="caution">
    <text evidence="4">The sequence shown here is derived from an EMBL/GenBank/DDBJ whole genome shotgun (WGS) entry which is preliminary data.</text>
</comment>
<dbReference type="InterPro" id="IPR013207">
    <property type="entry name" value="LGFP"/>
</dbReference>
<sequence>MRRTTMSTSRLSRGLAVATVAAAFSGLLGIPAHAAEPPPGQGVPPAIPTAEPDVGSTTIPAATQREKFDAVNAIHVGEPTDDWLRLSDKNFVFRIYDKISIDKFPRTKAEASRVYGLTVPDASVFIRTGVHEFVQRDQDEQVLRDAEKQHRVTTRMKAIENAHIAPDPAMLDLTDRNFVFQVFSRATTGSKVKAGAATAYQGDAAVWKTFIEVTVLELAEQDDLAAIEKARQQGEEEAQRVERELKRRSAVAAIPATFQTVWLQAPDDVFIRELLRLPELAVPANIEIKDAADLASRSTDPAVWRTFVNTGLKEAADRGKARREREEDEANRRVVREIRTRAENGGVRPRLVAAADTALTGSRADVVAFLREGQYQVLNQSLQTVTPGVKGWYVHTGGGDAWITPGQAGTDGTKPLPYATWKVANGLADPLCYSFESVDRTGNYLRQQDFRVKLHGNDGTDAFKRDATWCPKRTGWGIALESKAQPGRVLRHIDAQLWVAQLGGGNWFDTERLFNEDSGWKVVAPNPEVSTPLMLGWYNDDQLRALAGNPKAAEVHDAGVRYRDFQNGRVYWGPETGARFVTGEVHTRYLALGGHKWLLPLTHQVTGNGSAKISLQQGVALYWTPATGAKLVMGAIRGKWDSLGAETGQLGFPTSDEYDIPGGRRSDFQNGWYITWNAADGEMKVLRRVVIPVG</sequence>
<dbReference type="InterPro" id="IPR036195">
    <property type="entry name" value="AbfB_ABD_sf"/>
</dbReference>
<protein>
    <recommendedName>
        <fullName evidence="3">Alpha-L-arabinofuranosidase B arabinose-binding domain-containing protein</fullName>
    </recommendedName>
</protein>
<organism evidence="4 5">
    <name type="scientific">Amycolatopsis umgeniensis</name>
    <dbReference type="NCBI Taxonomy" id="336628"/>
    <lineage>
        <taxon>Bacteria</taxon>
        <taxon>Bacillati</taxon>
        <taxon>Actinomycetota</taxon>
        <taxon>Actinomycetes</taxon>
        <taxon>Pseudonocardiales</taxon>
        <taxon>Pseudonocardiaceae</taxon>
        <taxon>Amycolatopsis</taxon>
    </lineage>
</organism>
<dbReference type="GO" id="GO:0046373">
    <property type="term" value="P:L-arabinose metabolic process"/>
    <property type="evidence" value="ECO:0007669"/>
    <property type="project" value="InterPro"/>
</dbReference>
<evidence type="ECO:0000256" key="1">
    <source>
        <dbReference type="SAM" id="MobiDB-lite"/>
    </source>
</evidence>
<feature type="signal peptide" evidence="2">
    <location>
        <begin position="1"/>
        <end position="34"/>
    </location>
</feature>
<feature type="region of interest" description="Disordered" evidence="1">
    <location>
        <begin position="35"/>
        <end position="57"/>
    </location>
</feature>
<dbReference type="CDD" id="cd23399">
    <property type="entry name" value="beta-trefoil_ABD_ABFB"/>
    <property type="match status" value="1"/>
</dbReference>
<dbReference type="SUPFAM" id="SSF110221">
    <property type="entry name" value="AbfB domain"/>
    <property type="match status" value="1"/>
</dbReference>
<dbReference type="Pfam" id="PF08310">
    <property type="entry name" value="LGFP"/>
    <property type="match status" value="3"/>
</dbReference>
<keyword evidence="2" id="KW-0732">Signal</keyword>
<reference evidence="4 5" key="1">
    <citation type="submission" date="2020-08" db="EMBL/GenBank/DDBJ databases">
        <title>Sequencing the genomes of 1000 actinobacteria strains.</title>
        <authorList>
            <person name="Klenk H.-P."/>
        </authorList>
    </citation>
    <scope>NUCLEOTIDE SEQUENCE [LARGE SCALE GENOMIC DNA]</scope>
    <source>
        <strain evidence="4 5">DSM 45272</strain>
    </source>
</reference>
<dbReference type="Gene3D" id="2.80.10.50">
    <property type="match status" value="1"/>
</dbReference>
<dbReference type="AlphaFoldDB" id="A0A841AY63"/>
<feature type="compositionally biased region" description="Pro residues" evidence="1">
    <location>
        <begin position="36"/>
        <end position="47"/>
    </location>
</feature>
<gene>
    <name evidence="4" type="ORF">HDA45_001668</name>
</gene>
<evidence type="ECO:0000313" key="5">
    <source>
        <dbReference type="Proteomes" id="UP000580861"/>
    </source>
</evidence>
<dbReference type="Proteomes" id="UP000580861">
    <property type="component" value="Unassembled WGS sequence"/>
</dbReference>
<evidence type="ECO:0000259" key="3">
    <source>
        <dbReference type="Pfam" id="PF05270"/>
    </source>
</evidence>
<dbReference type="InterPro" id="IPR007934">
    <property type="entry name" value="AbfB_ABD"/>
</dbReference>
<name>A0A841AY63_9PSEU</name>
<dbReference type="Pfam" id="PF05270">
    <property type="entry name" value="AbfB"/>
    <property type="match status" value="1"/>
</dbReference>
<feature type="domain" description="Alpha-L-arabinofuranosidase B arabinose-binding" evidence="3">
    <location>
        <begin position="386"/>
        <end position="522"/>
    </location>
</feature>
<evidence type="ECO:0000313" key="4">
    <source>
        <dbReference type="EMBL" id="MBB5851581.1"/>
    </source>
</evidence>
<feature type="chain" id="PRO_5032741519" description="Alpha-L-arabinofuranosidase B arabinose-binding domain-containing protein" evidence="2">
    <location>
        <begin position="35"/>
        <end position="694"/>
    </location>
</feature>
<evidence type="ECO:0000256" key="2">
    <source>
        <dbReference type="SAM" id="SignalP"/>
    </source>
</evidence>
<proteinExistence type="predicted"/>
<dbReference type="GO" id="GO:0046556">
    <property type="term" value="F:alpha-L-arabinofuranosidase activity"/>
    <property type="evidence" value="ECO:0007669"/>
    <property type="project" value="InterPro"/>
</dbReference>
<accession>A0A841AY63</accession>
<dbReference type="RefSeq" id="WP_184893402.1">
    <property type="nucleotide sequence ID" value="NZ_JACHMX010000001.1"/>
</dbReference>
<keyword evidence="5" id="KW-1185">Reference proteome</keyword>
<dbReference type="EMBL" id="JACHMX010000001">
    <property type="protein sequence ID" value="MBB5851581.1"/>
    <property type="molecule type" value="Genomic_DNA"/>
</dbReference>